<protein>
    <submittedName>
        <fullName evidence="1">Small protein</fullName>
    </submittedName>
</protein>
<keyword evidence="2" id="KW-1185">Reference proteome</keyword>
<dbReference type="InterPro" id="IPR005368">
    <property type="entry name" value="UPF0175"/>
</dbReference>
<dbReference type="OrthoDB" id="5772658at2"/>
<name>A0A177NQD0_9GAMM</name>
<dbReference type="STRING" id="980561.A1359_03760"/>
<dbReference type="AlphaFoldDB" id="A0A177NQD0"/>
<dbReference type="RefSeq" id="WP_066978543.1">
    <property type="nucleotide sequence ID" value="NZ_LUUI01000066.1"/>
</dbReference>
<sequence length="75" mass="8289">MQTIQVQLPDTVNIDAQEIQLLLAGKLYEKGLLSIGQAAQMAGFSKRAFMELLGRYQVSVLNYPADDIGQDFENA</sequence>
<dbReference type="Proteomes" id="UP000078476">
    <property type="component" value="Unassembled WGS sequence"/>
</dbReference>
<dbReference type="Pfam" id="PF03683">
    <property type="entry name" value="UPF0175"/>
    <property type="match status" value="1"/>
</dbReference>
<organism evidence="1 2">
    <name type="scientific">Methylomonas lenta</name>
    <dbReference type="NCBI Taxonomy" id="980561"/>
    <lineage>
        <taxon>Bacteria</taxon>
        <taxon>Pseudomonadati</taxon>
        <taxon>Pseudomonadota</taxon>
        <taxon>Gammaproteobacteria</taxon>
        <taxon>Methylococcales</taxon>
        <taxon>Methylococcaceae</taxon>
        <taxon>Methylomonas</taxon>
    </lineage>
</organism>
<comment type="caution">
    <text evidence="1">The sequence shown here is derived from an EMBL/GenBank/DDBJ whole genome shotgun (WGS) entry which is preliminary data.</text>
</comment>
<proteinExistence type="predicted"/>
<reference evidence="1 2" key="1">
    <citation type="submission" date="2016-03" db="EMBL/GenBank/DDBJ databases">
        <authorList>
            <person name="Ploux O."/>
        </authorList>
    </citation>
    <scope>NUCLEOTIDE SEQUENCE [LARGE SCALE GENOMIC DNA]</scope>
    <source>
        <strain evidence="1 2">R-45370</strain>
    </source>
</reference>
<dbReference type="EMBL" id="LUUI01000066">
    <property type="protein sequence ID" value="OAI19419.1"/>
    <property type="molecule type" value="Genomic_DNA"/>
</dbReference>
<accession>A0A177NQD0</accession>
<evidence type="ECO:0000313" key="1">
    <source>
        <dbReference type="EMBL" id="OAI19419.1"/>
    </source>
</evidence>
<evidence type="ECO:0000313" key="2">
    <source>
        <dbReference type="Proteomes" id="UP000078476"/>
    </source>
</evidence>
<gene>
    <name evidence="1" type="ORF">A1359_03760</name>
</gene>